<dbReference type="InterPro" id="IPR051014">
    <property type="entry name" value="Cation_Transport_ATPase_IB"/>
</dbReference>
<dbReference type="SFLD" id="SFLDF00027">
    <property type="entry name" value="p-type_atpase"/>
    <property type="match status" value="1"/>
</dbReference>
<keyword evidence="14" id="KW-1185">Reference proteome</keyword>
<proteinExistence type="inferred from homology"/>
<dbReference type="Pfam" id="PF00702">
    <property type="entry name" value="Hydrolase"/>
    <property type="match status" value="1"/>
</dbReference>
<gene>
    <name evidence="13" type="ORF">RZO55_07845</name>
</gene>
<dbReference type="SUPFAM" id="SSF56784">
    <property type="entry name" value="HAD-like"/>
    <property type="match status" value="1"/>
</dbReference>
<dbReference type="PANTHER" id="PTHR48085:SF5">
    <property type="entry name" value="CADMIUM_ZINC-TRANSPORTING ATPASE HMA4-RELATED"/>
    <property type="match status" value="1"/>
</dbReference>
<keyword evidence="6" id="KW-1278">Translocase</keyword>
<dbReference type="InterPro" id="IPR023298">
    <property type="entry name" value="ATPase_P-typ_TM_dom_sf"/>
</dbReference>
<feature type="transmembrane region" description="Helical" evidence="11">
    <location>
        <begin position="25"/>
        <end position="41"/>
    </location>
</feature>
<keyword evidence="3" id="KW-0104">Cadmium</keyword>
<dbReference type="CDD" id="cd07548">
    <property type="entry name" value="P-type_ATPase-Cd_Zn_Co_like"/>
    <property type="match status" value="1"/>
</dbReference>
<evidence type="ECO:0000256" key="3">
    <source>
        <dbReference type="ARBA" id="ARBA00022539"/>
    </source>
</evidence>
<evidence type="ECO:0000256" key="10">
    <source>
        <dbReference type="ARBA" id="ARBA00049338"/>
    </source>
</evidence>
<feature type="transmembrane region" description="Helical" evidence="11">
    <location>
        <begin position="253"/>
        <end position="273"/>
    </location>
</feature>
<dbReference type="InterPro" id="IPR023299">
    <property type="entry name" value="ATPase_P-typ_cyto_dom_N"/>
</dbReference>
<keyword evidence="4 11" id="KW-0812">Transmembrane</keyword>
<keyword evidence="5 11" id="KW-0479">Metal-binding</keyword>
<evidence type="ECO:0000256" key="9">
    <source>
        <dbReference type="ARBA" id="ARBA00039103"/>
    </source>
</evidence>
<evidence type="ECO:0000256" key="4">
    <source>
        <dbReference type="ARBA" id="ARBA00022692"/>
    </source>
</evidence>
<dbReference type="PANTHER" id="PTHR48085">
    <property type="entry name" value="CADMIUM/ZINC-TRANSPORTING ATPASE HMA2-RELATED"/>
    <property type="match status" value="1"/>
</dbReference>
<protein>
    <recommendedName>
        <fullName evidence="9">Cd(2+)-exporting ATPase</fullName>
        <ecNumber evidence="9">7.2.2.21</ecNumber>
    </recommendedName>
</protein>
<dbReference type="Gene3D" id="2.70.150.10">
    <property type="entry name" value="Calcium-transporting ATPase, cytoplasmic transduction domain A"/>
    <property type="match status" value="1"/>
</dbReference>
<dbReference type="RefSeq" id="WP_318063740.1">
    <property type="nucleotide sequence ID" value="NZ_JAWONS010000121.1"/>
</dbReference>
<dbReference type="InterPro" id="IPR059000">
    <property type="entry name" value="ATPase_P-type_domA"/>
</dbReference>
<evidence type="ECO:0000259" key="12">
    <source>
        <dbReference type="Pfam" id="PF00122"/>
    </source>
</evidence>
<evidence type="ECO:0000313" key="13">
    <source>
        <dbReference type="EMBL" id="MDW2797485.1"/>
    </source>
</evidence>
<comment type="subcellular location">
    <subcellularLocation>
        <location evidence="11">Cell membrane</location>
    </subcellularLocation>
    <subcellularLocation>
        <location evidence="1">Membrane</location>
        <topology evidence="1">Multi-pass membrane protein</topology>
    </subcellularLocation>
</comment>
<dbReference type="PRINTS" id="PR00119">
    <property type="entry name" value="CATATPASE"/>
</dbReference>
<dbReference type="Pfam" id="PF00122">
    <property type="entry name" value="E1-E2_ATPase"/>
    <property type="match status" value="1"/>
</dbReference>
<feature type="transmembrane region" description="Helical" evidence="11">
    <location>
        <begin position="85"/>
        <end position="110"/>
    </location>
</feature>
<feature type="transmembrane region" description="Helical" evidence="11">
    <location>
        <begin position="589"/>
        <end position="608"/>
    </location>
</feature>
<evidence type="ECO:0000256" key="8">
    <source>
        <dbReference type="ARBA" id="ARBA00023136"/>
    </source>
</evidence>
<dbReference type="InterPro" id="IPR023214">
    <property type="entry name" value="HAD_sf"/>
</dbReference>
<evidence type="ECO:0000256" key="6">
    <source>
        <dbReference type="ARBA" id="ARBA00022967"/>
    </source>
</evidence>
<evidence type="ECO:0000256" key="2">
    <source>
        <dbReference type="ARBA" id="ARBA00006024"/>
    </source>
</evidence>
<dbReference type="SUPFAM" id="SSF81653">
    <property type="entry name" value="Calcium ATPase, transduction domain A"/>
    <property type="match status" value="1"/>
</dbReference>
<dbReference type="NCBIfam" id="TIGR01512">
    <property type="entry name" value="ATPase-IB2_Cd"/>
    <property type="match status" value="1"/>
</dbReference>
<dbReference type="Gene3D" id="3.40.1110.10">
    <property type="entry name" value="Calcium-transporting ATPase, cytoplasmic domain N"/>
    <property type="match status" value="1"/>
</dbReference>
<dbReference type="EMBL" id="JAWONS010000121">
    <property type="protein sequence ID" value="MDW2797485.1"/>
    <property type="molecule type" value="Genomic_DNA"/>
</dbReference>
<sequence>MAHNHNHSHEHTHEHQGGDLNKTKIIQLIFGILLFGAGLVLKKAFPNAAAYQLAAFGLSYLILGGEVVIQALKNISRGQIFDENFLMSVATIGAFAIGDFPEGVAVMLFYQVGEYFQDAAVRKSKKSITSLMDIRPDYANLKRGGSTEKVDPDKVNIGDIIIIRPGEKVPLDGSVIEGESMMDTSALTGESVPRSVKAGETVLAGCINQSGVLTVEVSREFGQSTVAKIIDLVENASSKKAPSENFITTFSRYYTPAVVGLALLLAVVPPLFLGGSWAEWINRGLIFLVISCPCALVISIPLGFFGGIGAASKRGILIKGSNYLEALNNLDTVVFDKTGTLTKGVFAVRNLLPAGETTKAQLLEYAAKAESFSNHPIARSIMKEYDGEISREALQDYKEISGHGIRVTADGSVILAGNDKLMKRENIAFQPNNEIGTKVYLAVNGIFAGSIVIADEIKSDSRAAISRLKAAGVRKTVMLTGDNVQIAESVAKELDLDEVHAQLLPDQKVEQVETLNAGKPAKGKLAFVGDGINDAPVLARADIGIAMGGLGSDAAIEAADVVLMTDEPSKLADAITIARKTKRIVWQNIAFALGVKGIILLFGAFGVATMWEAVFADVGVSLIAILNAMRVLQTKN</sequence>
<keyword evidence="8 11" id="KW-0472">Membrane</keyword>
<comment type="similarity">
    <text evidence="2 11">Belongs to the cation transport ATPase (P-type) (TC 3.A.3) family. Type IB subfamily.</text>
</comment>
<dbReference type="InterPro" id="IPR018303">
    <property type="entry name" value="ATPase_P-typ_P_site"/>
</dbReference>
<organism evidence="13 14">
    <name type="scientific">Clostridium boliviensis</name>
    <dbReference type="NCBI Taxonomy" id="318465"/>
    <lineage>
        <taxon>Bacteria</taxon>
        <taxon>Bacillati</taxon>
        <taxon>Bacillota</taxon>
        <taxon>Clostridia</taxon>
        <taxon>Eubacteriales</taxon>
        <taxon>Clostridiaceae</taxon>
        <taxon>Clostridium</taxon>
    </lineage>
</organism>
<evidence type="ECO:0000313" key="14">
    <source>
        <dbReference type="Proteomes" id="UP001276854"/>
    </source>
</evidence>
<dbReference type="NCBIfam" id="TIGR01494">
    <property type="entry name" value="ATPase_P-type"/>
    <property type="match status" value="1"/>
</dbReference>
<dbReference type="InterPro" id="IPR001757">
    <property type="entry name" value="P_typ_ATPase"/>
</dbReference>
<feature type="transmembrane region" description="Helical" evidence="11">
    <location>
        <begin position="285"/>
        <end position="311"/>
    </location>
</feature>
<reference evidence="13 14" key="1">
    <citation type="submission" date="2023-10" db="EMBL/GenBank/DDBJ databases">
        <title>A novel Glycoside Hydrolase 43-Like Enzyme from Clostrdium boliviensis is an Endo-xylanase, and a Candidate for Xylooligosaccharides Production from Different Xylan Substrates.</title>
        <authorList>
            <person name="Alvarez M.T."/>
            <person name="Rocabado-Villegas L.R."/>
            <person name="Salas-Veizaga D.M."/>
            <person name="Linares-Pasten J.A."/>
            <person name="Gudmundsdottir E.E."/>
            <person name="Hreggvidsson G.O."/>
            <person name="Adlercreutz P."/>
            <person name="Nordberg Karlsson E."/>
        </authorList>
    </citation>
    <scope>NUCLEOTIDE SEQUENCE [LARGE SCALE GENOMIC DNA]</scope>
    <source>
        <strain evidence="13 14">E-1</strain>
    </source>
</reference>
<dbReference type="InterPro" id="IPR027256">
    <property type="entry name" value="P-typ_ATPase_IB"/>
</dbReference>
<dbReference type="Proteomes" id="UP001276854">
    <property type="component" value="Unassembled WGS sequence"/>
</dbReference>
<feature type="transmembrane region" description="Helical" evidence="11">
    <location>
        <begin position="53"/>
        <end position="73"/>
    </location>
</feature>
<dbReference type="SFLD" id="SFLDS00003">
    <property type="entry name" value="Haloacid_Dehalogenase"/>
    <property type="match status" value="1"/>
</dbReference>
<dbReference type="SUPFAM" id="SSF81665">
    <property type="entry name" value="Calcium ATPase, transmembrane domain M"/>
    <property type="match status" value="1"/>
</dbReference>
<dbReference type="SFLD" id="SFLDG00002">
    <property type="entry name" value="C1.7:_P-type_atpase_like"/>
    <property type="match status" value="1"/>
</dbReference>
<dbReference type="InterPro" id="IPR008250">
    <property type="entry name" value="ATPase_P-typ_transduc_dom_A_sf"/>
</dbReference>
<dbReference type="Gene3D" id="3.40.50.1000">
    <property type="entry name" value="HAD superfamily/HAD-like"/>
    <property type="match status" value="1"/>
</dbReference>
<evidence type="ECO:0000256" key="1">
    <source>
        <dbReference type="ARBA" id="ARBA00004141"/>
    </source>
</evidence>
<keyword evidence="7 11" id="KW-1133">Transmembrane helix</keyword>
<dbReference type="InterPro" id="IPR044492">
    <property type="entry name" value="P_typ_ATPase_HD_dom"/>
</dbReference>
<feature type="domain" description="P-type ATPase A" evidence="12">
    <location>
        <begin position="135"/>
        <end position="234"/>
    </location>
</feature>
<keyword evidence="11" id="KW-1003">Cell membrane</keyword>
<evidence type="ECO:0000256" key="11">
    <source>
        <dbReference type="RuleBase" id="RU362081"/>
    </source>
</evidence>
<feature type="transmembrane region" description="Helical" evidence="11">
    <location>
        <begin position="614"/>
        <end position="632"/>
    </location>
</feature>
<comment type="catalytic activity">
    <reaction evidence="10">
        <text>Cd(2+)(in) + ATP + H2O = Cd(2+)(out) + ADP + phosphate + H(+)</text>
        <dbReference type="Rhea" id="RHEA:12132"/>
        <dbReference type="ChEBI" id="CHEBI:15377"/>
        <dbReference type="ChEBI" id="CHEBI:15378"/>
        <dbReference type="ChEBI" id="CHEBI:30616"/>
        <dbReference type="ChEBI" id="CHEBI:43474"/>
        <dbReference type="ChEBI" id="CHEBI:48775"/>
        <dbReference type="ChEBI" id="CHEBI:456216"/>
        <dbReference type="EC" id="7.2.2.21"/>
    </reaction>
</comment>
<dbReference type="EC" id="7.2.2.21" evidence="9"/>
<evidence type="ECO:0000256" key="5">
    <source>
        <dbReference type="ARBA" id="ARBA00022723"/>
    </source>
</evidence>
<dbReference type="InterPro" id="IPR036412">
    <property type="entry name" value="HAD-like_sf"/>
</dbReference>
<dbReference type="NCBIfam" id="TIGR01525">
    <property type="entry name" value="ATPase-IB_hvy"/>
    <property type="match status" value="1"/>
</dbReference>
<keyword evidence="11" id="KW-0067">ATP-binding</keyword>
<dbReference type="PROSITE" id="PS00154">
    <property type="entry name" value="ATPASE_E1_E2"/>
    <property type="match status" value="1"/>
</dbReference>
<evidence type="ECO:0000256" key="7">
    <source>
        <dbReference type="ARBA" id="ARBA00022989"/>
    </source>
</evidence>
<keyword evidence="11" id="KW-0547">Nucleotide-binding</keyword>
<name>A0ABU4GIP3_9CLOT</name>
<comment type="caution">
    <text evidence="13">The sequence shown here is derived from an EMBL/GenBank/DDBJ whole genome shotgun (WGS) entry which is preliminary data.</text>
</comment>
<accession>A0ABU4GIP3</accession>